<reference evidence="2 3" key="1">
    <citation type="submission" date="2020-08" db="EMBL/GenBank/DDBJ databases">
        <title>Sequencing the genomes of 1000 actinobacteria strains.</title>
        <authorList>
            <person name="Klenk H.-P."/>
        </authorList>
    </citation>
    <scope>NUCLEOTIDE SEQUENCE [LARGE SCALE GENOMIC DNA]</scope>
    <source>
        <strain evidence="2 3">DSM 43851</strain>
    </source>
</reference>
<feature type="compositionally biased region" description="Basic and acidic residues" evidence="1">
    <location>
        <begin position="14"/>
        <end position="31"/>
    </location>
</feature>
<evidence type="ECO:0000256" key="1">
    <source>
        <dbReference type="SAM" id="MobiDB-lite"/>
    </source>
</evidence>
<gene>
    <name evidence="2" type="ORF">BJ998_009313</name>
</gene>
<dbReference type="EMBL" id="JACHIR010000005">
    <property type="protein sequence ID" value="MBB5898054.1"/>
    <property type="molecule type" value="Genomic_DNA"/>
</dbReference>
<dbReference type="AlphaFoldDB" id="A0A7W9KU80"/>
<name>A0A7W9KU80_9PSEU</name>
<proteinExistence type="predicted"/>
<evidence type="ECO:0000313" key="3">
    <source>
        <dbReference type="Proteomes" id="UP000585638"/>
    </source>
</evidence>
<protein>
    <submittedName>
        <fullName evidence="2">Uncharacterized protein</fullName>
    </submittedName>
</protein>
<organism evidence="2 3">
    <name type="scientific">Kutzneria kofuensis</name>
    <dbReference type="NCBI Taxonomy" id="103725"/>
    <lineage>
        <taxon>Bacteria</taxon>
        <taxon>Bacillati</taxon>
        <taxon>Actinomycetota</taxon>
        <taxon>Actinomycetes</taxon>
        <taxon>Pseudonocardiales</taxon>
        <taxon>Pseudonocardiaceae</taxon>
        <taxon>Kutzneria</taxon>
    </lineage>
</organism>
<sequence>MDDVTNVESGKAAAEAREHMKNEAKATARHGDPLARYLGAVAYNETRKKDKK</sequence>
<dbReference type="RefSeq" id="WP_184870517.1">
    <property type="nucleotide sequence ID" value="NZ_BAAAWY010000021.1"/>
</dbReference>
<keyword evidence="3" id="KW-1185">Reference proteome</keyword>
<comment type="caution">
    <text evidence="2">The sequence shown here is derived from an EMBL/GenBank/DDBJ whole genome shotgun (WGS) entry which is preliminary data.</text>
</comment>
<accession>A0A7W9KU80</accession>
<evidence type="ECO:0000313" key="2">
    <source>
        <dbReference type="EMBL" id="MBB5898054.1"/>
    </source>
</evidence>
<feature type="region of interest" description="Disordered" evidence="1">
    <location>
        <begin position="1"/>
        <end position="31"/>
    </location>
</feature>
<dbReference type="Proteomes" id="UP000585638">
    <property type="component" value="Unassembled WGS sequence"/>
</dbReference>